<accession>A0ABY2DMJ8</accession>
<dbReference type="InterPro" id="IPR002575">
    <property type="entry name" value="Aminoglycoside_PTrfase"/>
</dbReference>
<dbReference type="SUPFAM" id="SSF56112">
    <property type="entry name" value="Protein kinase-like (PK-like)"/>
    <property type="match status" value="1"/>
</dbReference>
<gene>
    <name evidence="2" type="ORF">E1091_01200</name>
</gene>
<dbReference type="Gene3D" id="3.90.1200.10">
    <property type="match status" value="1"/>
</dbReference>
<feature type="domain" description="Aminoglycoside phosphotransferase" evidence="1">
    <location>
        <begin position="148"/>
        <end position="213"/>
    </location>
</feature>
<keyword evidence="3" id="KW-1185">Reference proteome</keyword>
<protein>
    <submittedName>
        <fullName evidence="2">Aminoglycoside phosphotransferase</fullName>
    </submittedName>
</protein>
<name>A0ABY2DMJ8_9ACTN</name>
<organism evidence="2 3">
    <name type="scientific">Micromonospora fluostatini</name>
    <dbReference type="NCBI Taxonomy" id="1629071"/>
    <lineage>
        <taxon>Bacteria</taxon>
        <taxon>Bacillati</taxon>
        <taxon>Actinomycetota</taxon>
        <taxon>Actinomycetes</taxon>
        <taxon>Micromonosporales</taxon>
        <taxon>Micromonosporaceae</taxon>
        <taxon>Micromonospora</taxon>
    </lineage>
</organism>
<evidence type="ECO:0000313" key="2">
    <source>
        <dbReference type="EMBL" id="TDC02242.1"/>
    </source>
</evidence>
<dbReference type="InterPro" id="IPR011009">
    <property type="entry name" value="Kinase-like_dom_sf"/>
</dbReference>
<reference evidence="2 3" key="1">
    <citation type="submission" date="2019-02" db="EMBL/GenBank/DDBJ databases">
        <title>Draft genome sequences of novel Actinobacteria.</title>
        <authorList>
            <person name="Sahin N."/>
            <person name="Ay H."/>
            <person name="Saygin H."/>
        </authorList>
    </citation>
    <scope>NUCLEOTIDE SEQUENCE [LARGE SCALE GENOMIC DNA]</scope>
    <source>
        <strain evidence="2 3">JCM 30529</strain>
    </source>
</reference>
<dbReference type="EMBL" id="SMKE01000014">
    <property type="protein sequence ID" value="TDC02242.1"/>
    <property type="molecule type" value="Genomic_DNA"/>
</dbReference>
<comment type="caution">
    <text evidence="2">The sequence shown here is derived from an EMBL/GenBank/DDBJ whole genome shotgun (WGS) entry which is preliminary data.</text>
</comment>
<evidence type="ECO:0000259" key="1">
    <source>
        <dbReference type="Pfam" id="PF01636"/>
    </source>
</evidence>
<evidence type="ECO:0000313" key="3">
    <source>
        <dbReference type="Proteomes" id="UP000295626"/>
    </source>
</evidence>
<dbReference type="Pfam" id="PF01636">
    <property type="entry name" value="APH"/>
    <property type="match status" value="1"/>
</dbReference>
<dbReference type="Proteomes" id="UP000295626">
    <property type="component" value="Unassembled WGS sequence"/>
</dbReference>
<proteinExistence type="predicted"/>
<sequence length="275" mass="29655">MRSDWTTLPEAVTARIAERVGGIIDVDPAPSGNHAEIASTVTGSARKVFVKAASGDLGVRSLRFELAATSAITGYPPEVLWHFECGGWLVVGVEHLDGSHPDLSPGSADLDLLASALKGLQETPAPDGRWFTPANRLGFAHPAMEGGMLVHSDLNPANLIVTTRGLRIVDWAWATRSAPWVELALLVQWLIGSGHTASQAEKWLAQFPAWTATDPEVLNDFATRSASKWSTKSRESNLGWVHDLAAWTTEWATHRSRACYRTARCPTTCGLGPDG</sequence>